<keyword evidence="2" id="KW-1185">Reference proteome</keyword>
<comment type="caution">
    <text evidence="1">The sequence shown here is derived from an EMBL/GenBank/DDBJ whole genome shotgun (WGS) entry which is preliminary data.</text>
</comment>
<gene>
    <name evidence="1" type="ORF">LSH36_832g00017</name>
</gene>
<protein>
    <submittedName>
        <fullName evidence="1">Uncharacterized protein</fullName>
    </submittedName>
</protein>
<sequence length="75" mass="8656">MAVQLPTFTLYLSGDMSLNWEYFEETFNPYAVLMGYRTVDAPEPTKELAALKFALTKETRLVLNNSISWSETRML</sequence>
<dbReference type="EMBL" id="JAODUP010000832">
    <property type="protein sequence ID" value="KAK2143550.1"/>
    <property type="molecule type" value="Genomic_DNA"/>
</dbReference>
<organism evidence="1 2">
    <name type="scientific">Paralvinella palmiformis</name>
    <dbReference type="NCBI Taxonomy" id="53620"/>
    <lineage>
        <taxon>Eukaryota</taxon>
        <taxon>Metazoa</taxon>
        <taxon>Spiralia</taxon>
        <taxon>Lophotrochozoa</taxon>
        <taxon>Annelida</taxon>
        <taxon>Polychaeta</taxon>
        <taxon>Sedentaria</taxon>
        <taxon>Canalipalpata</taxon>
        <taxon>Terebellida</taxon>
        <taxon>Terebelliformia</taxon>
        <taxon>Alvinellidae</taxon>
        <taxon>Paralvinella</taxon>
    </lineage>
</organism>
<evidence type="ECO:0000313" key="1">
    <source>
        <dbReference type="EMBL" id="KAK2143550.1"/>
    </source>
</evidence>
<dbReference type="AlphaFoldDB" id="A0AAD9J093"/>
<dbReference type="Proteomes" id="UP001208570">
    <property type="component" value="Unassembled WGS sequence"/>
</dbReference>
<accession>A0AAD9J093</accession>
<proteinExistence type="predicted"/>
<name>A0AAD9J093_9ANNE</name>
<evidence type="ECO:0000313" key="2">
    <source>
        <dbReference type="Proteomes" id="UP001208570"/>
    </source>
</evidence>
<reference evidence="1" key="1">
    <citation type="journal article" date="2023" name="Mol. Biol. Evol.">
        <title>Third-Generation Sequencing Reveals the Adaptive Role of the Epigenome in Three Deep-Sea Polychaetes.</title>
        <authorList>
            <person name="Perez M."/>
            <person name="Aroh O."/>
            <person name="Sun Y."/>
            <person name="Lan Y."/>
            <person name="Juniper S.K."/>
            <person name="Young C.R."/>
            <person name="Angers B."/>
            <person name="Qian P.Y."/>
        </authorList>
    </citation>
    <scope>NUCLEOTIDE SEQUENCE</scope>
    <source>
        <strain evidence="1">P08H-3</strain>
    </source>
</reference>